<feature type="transmembrane region" description="Helical" evidence="1">
    <location>
        <begin position="14"/>
        <end position="36"/>
    </location>
</feature>
<gene>
    <name evidence="3" type="ORF">GCM10010915_19590</name>
</gene>
<feature type="transmembrane region" description="Helical" evidence="1">
    <location>
        <begin position="162"/>
        <end position="179"/>
    </location>
</feature>
<dbReference type="RefSeq" id="WP_188712058.1">
    <property type="nucleotide sequence ID" value="NZ_BMHO01000001.1"/>
</dbReference>
<dbReference type="Proteomes" id="UP000633205">
    <property type="component" value="Unassembled WGS sequence"/>
</dbReference>
<keyword evidence="3" id="KW-0808">Transferase</keyword>
<evidence type="ECO:0000256" key="1">
    <source>
        <dbReference type="SAM" id="Phobius"/>
    </source>
</evidence>
<dbReference type="GO" id="GO:0016747">
    <property type="term" value="F:acyltransferase activity, transferring groups other than amino-acyl groups"/>
    <property type="evidence" value="ECO:0007669"/>
    <property type="project" value="InterPro"/>
</dbReference>
<name>A0A916YC45_9MICO</name>
<reference evidence="3" key="2">
    <citation type="submission" date="2020-09" db="EMBL/GenBank/DDBJ databases">
        <authorList>
            <person name="Sun Q."/>
            <person name="Zhou Y."/>
        </authorList>
    </citation>
    <scope>NUCLEOTIDE SEQUENCE</scope>
    <source>
        <strain evidence="3">CGMCC 1.15152</strain>
    </source>
</reference>
<feature type="transmembrane region" description="Helical" evidence="1">
    <location>
        <begin position="135"/>
        <end position="155"/>
    </location>
</feature>
<feature type="transmembrane region" description="Helical" evidence="1">
    <location>
        <begin position="292"/>
        <end position="314"/>
    </location>
</feature>
<feature type="transmembrane region" description="Helical" evidence="1">
    <location>
        <begin position="334"/>
        <end position="351"/>
    </location>
</feature>
<proteinExistence type="predicted"/>
<keyword evidence="1" id="KW-0812">Transmembrane</keyword>
<accession>A0A916YC45</accession>
<feature type="transmembrane region" description="Helical" evidence="1">
    <location>
        <begin position="387"/>
        <end position="404"/>
    </location>
</feature>
<keyword evidence="4" id="KW-1185">Reference proteome</keyword>
<evidence type="ECO:0000313" key="4">
    <source>
        <dbReference type="Proteomes" id="UP000633205"/>
    </source>
</evidence>
<dbReference type="EMBL" id="BMHO01000001">
    <property type="protein sequence ID" value="GGD38895.1"/>
    <property type="molecule type" value="Genomic_DNA"/>
</dbReference>
<protein>
    <submittedName>
        <fullName evidence="3">Acyltransferase</fullName>
    </submittedName>
</protein>
<feature type="transmembrane region" description="Helical" evidence="1">
    <location>
        <begin position="56"/>
        <end position="76"/>
    </location>
</feature>
<keyword evidence="1" id="KW-1133">Transmembrane helix</keyword>
<sequence length="428" mass="44026">MTAPAPARDTSIDLLRAVCTIVVVALHATMAGVVVSGGEVALVNALEQPWFWPASWLVQIMPLFFIAGGVTGAVAFRRWRSTGGTAAGFAASRVRRLLPPGIVAVAVTALGLASLRALGVPSELLVEAGFRISQPLWFLGVFLLVQTLVPALLAAHERRPGLTIIALSAGVLAVDITRLSTGIEAVGYANLALVWLVIQQLGFFLADGRFARATARARVTVAGAALMTTGILAAVGVFSPDMYVNLNPPTIALVLLGVAQVSLFSLAQPALRRIASHGAPAAVTEAVGRRAMGIYLWHMPAIVLLAGGLVAFALVADVDLIPLYDPAWWATRPAWFVAVGALALVLCALAPRLGVGASGSVTAVRAAIGSALAVASIAVLFVLGLDVGSAVISVALGLGALRIIRAPARERGKTPAQPVGHPDPALAA</sequence>
<organism evidence="3 4">
    <name type="scientific">Microbacterium faecale</name>
    <dbReference type="NCBI Taxonomy" id="1804630"/>
    <lineage>
        <taxon>Bacteria</taxon>
        <taxon>Bacillati</taxon>
        <taxon>Actinomycetota</taxon>
        <taxon>Actinomycetes</taxon>
        <taxon>Micrococcales</taxon>
        <taxon>Microbacteriaceae</taxon>
        <taxon>Microbacterium</taxon>
    </lineage>
</organism>
<evidence type="ECO:0000259" key="2">
    <source>
        <dbReference type="Pfam" id="PF01757"/>
    </source>
</evidence>
<dbReference type="Pfam" id="PF01757">
    <property type="entry name" value="Acyl_transf_3"/>
    <property type="match status" value="1"/>
</dbReference>
<dbReference type="AlphaFoldDB" id="A0A916YC45"/>
<keyword evidence="1" id="KW-0472">Membrane</keyword>
<evidence type="ECO:0000313" key="3">
    <source>
        <dbReference type="EMBL" id="GGD38895.1"/>
    </source>
</evidence>
<feature type="transmembrane region" description="Helical" evidence="1">
    <location>
        <begin position="250"/>
        <end position="271"/>
    </location>
</feature>
<keyword evidence="3" id="KW-0012">Acyltransferase</keyword>
<comment type="caution">
    <text evidence="3">The sequence shown here is derived from an EMBL/GenBank/DDBJ whole genome shotgun (WGS) entry which is preliminary data.</text>
</comment>
<dbReference type="InterPro" id="IPR002656">
    <property type="entry name" value="Acyl_transf_3_dom"/>
</dbReference>
<feature type="transmembrane region" description="Helical" evidence="1">
    <location>
        <begin position="97"/>
        <end position="115"/>
    </location>
</feature>
<feature type="transmembrane region" description="Helical" evidence="1">
    <location>
        <begin position="363"/>
        <end position="381"/>
    </location>
</feature>
<reference evidence="3" key="1">
    <citation type="journal article" date="2014" name="Int. J. Syst. Evol. Microbiol.">
        <title>Complete genome sequence of Corynebacterium casei LMG S-19264T (=DSM 44701T), isolated from a smear-ripened cheese.</title>
        <authorList>
            <consortium name="US DOE Joint Genome Institute (JGI-PGF)"/>
            <person name="Walter F."/>
            <person name="Albersmeier A."/>
            <person name="Kalinowski J."/>
            <person name="Ruckert C."/>
        </authorList>
    </citation>
    <scope>NUCLEOTIDE SEQUENCE</scope>
    <source>
        <strain evidence="3">CGMCC 1.15152</strain>
    </source>
</reference>
<feature type="transmembrane region" description="Helical" evidence="1">
    <location>
        <begin position="217"/>
        <end position="238"/>
    </location>
</feature>
<feature type="domain" description="Acyltransferase 3" evidence="2">
    <location>
        <begin position="10"/>
        <end position="349"/>
    </location>
</feature>
<feature type="transmembrane region" description="Helical" evidence="1">
    <location>
        <begin position="185"/>
        <end position="205"/>
    </location>
</feature>